<proteinExistence type="predicted"/>
<name>A0A8J6PGZ7_9FIRM</name>
<keyword evidence="2" id="KW-1185">Reference proteome</keyword>
<dbReference type="OrthoDB" id="175771at2"/>
<protein>
    <recommendedName>
        <fullName evidence="3">DHHW protein</fullName>
    </recommendedName>
</protein>
<evidence type="ECO:0000313" key="2">
    <source>
        <dbReference type="Proteomes" id="UP000632659"/>
    </source>
</evidence>
<dbReference type="EMBL" id="JACRTL010000009">
    <property type="protein sequence ID" value="MBC8611897.1"/>
    <property type="molecule type" value="Genomic_DNA"/>
</dbReference>
<comment type="caution">
    <text evidence="1">The sequence shown here is derived from an EMBL/GenBank/DDBJ whole genome shotgun (WGS) entry which is preliminary data.</text>
</comment>
<evidence type="ECO:0000313" key="1">
    <source>
        <dbReference type="EMBL" id="MBC8611897.1"/>
    </source>
</evidence>
<accession>A0A8J6PGZ7</accession>
<gene>
    <name evidence="1" type="ORF">H8702_12435</name>
</gene>
<sequence length="366" mass="42758">MSEKIKNFTIILLTGSFLVLFPLWGIIQSDQKESISERRPLAQLPEITKESVLSGKFMTDFEKYTLDQFPLRENFRTIKAFATLKLFSQKDNNHLYLENGFISKLDYPINIESIEYATNRFRFIYNNYISGKDINVYLSLIPDKNYFLASEFGYPSINYQQFFDYVTEKMDYSQYIDIVHLLEVHDYYRTDTHWRQERIVDVAKYLAEKMGTKVTGVYQKNKVPLPFYGVYYGHLALPLPADELYYLNNPEIEGGTVYDYETDTHIPIYDFQKVYGKDPYELFLSGSKSLLKINNPNAASEKELIVFRDSFASSLAPLLMEGYSTITLVDIRYISPNILKKFISFEHQDVLFLYSTSVLNNSNTLK</sequence>
<dbReference type="Proteomes" id="UP000632659">
    <property type="component" value="Unassembled WGS sequence"/>
</dbReference>
<organism evidence="1 2">
    <name type="scientific">Massiliimalia timonensis</name>
    <dbReference type="NCBI Taxonomy" id="1987501"/>
    <lineage>
        <taxon>Bacteria</taxon>
        <taxon>Bacillati</taxon>
        <taxon>Bacillota</taxon>
        <taxon>Clostridia</taxon>
        <taxon>Eubacteriales</taxon>
        <taxon>Oscillospiraceae</taxon>
        <taxon>Massiliimalia</taxon>
    </lineage>
</organism>
<dbReference type="AlphaFoldDB" id="A0A8J6PGZ7"/>
<reference evidence="1" key="1">
    <citation type="submission" date="2020-08" db="EMBL/GenBank/DDBJ databases">
        <title>Genome public.</title>
        <authorList>
            <person name="Liu C."/>
            <person name="Sun Q."/>
        </authorList>
    </citation>
    <scope>NUCLEOTIDE SEQUENCE</scope>
    <source>
        <strain evidence="1">NSJ-15</strain>
    </source>
</reference>
<dbReference type="RefSeq" id="WP_093987918.1">
    <property type="nucleotide sequence ID" value="NZ_FYDD01000002.1"/>
</dbReference>
<evidence type="ECO:0008006" key="3">
    <source>
        <dbReference type="Google" id="ProtNLM"/>
    </source>
</evidence>